<evidence type="ECO:0000259" key="2">
    <source>
        <dbReference type="Pfam" id="PF07885"/>
    </source>
</evidence>
<dbReference type="SUPFAM" id="SSF81324">
    <property type="entry name" value="Voltage-gated potassium channels"/>
    <property type="match status" value="1"/>
</dbReference>
<dbReference type="PANTHER" id="PTHR14136:SF17">
    <property type="entry name" value="BTB_POZ DOMAIN-CONTAINING PROTEIN KCTD9"/>
    <property type="match status" value="1"/>
</dbReference>
<accession>A0A1J1AFB3</accession>
<evidence type="ECO:0000313" key="3">
    <source>
        <dbReference type="EMBL" id="APE96281.1"/>
    </source>
</evidence>
<dbReference type="KEGG" id="hhsr:HSR6_1845"/>
<gene>
    <name evidence="3" type="ORF">HSR6_1845</name>
</gene>
<reference evidence="4" key="1">
    <citation type="submission" date="2016-08" db="EMBL/GenBank/DDBJ databases">
        <title>Discovery of first anaerobic lithoheterotrophic haloarchae widely represented in hypersaline habitats.</title>
        <authorList>
            <person name="Sorokin D.Y."/>
            <person name="Kublanov I.V."/>
            <person name="Roman P."/>
            <person name="Sinninghe Damste J.S."/>
            <person name="Golyshin P.N."/>
            <person name="Rojo D."/>
            <person name="Ciordia S."/>
            <person name="Mena Md.C."/>
            <person name="Ferrer M."/>
            <person name="Smedile F."/>
            <person name="Messina E."/>
            <person name="La Cono V."/>
            <person name="Yakimov M.M."/>
        </authorList>
    </citation>
    <scope>NUCLEOTIDE SEQUENCE [LARGE SCALE GENOMIC DNA]</scope>
    <source>
        <strain evidence="4">HSR6</strain>
    </source>
</reference>
<dbReference type="InterPro" id="IPR013099">
    <property type="entry name" value="K_chnl_dom"/>
</dbReference>
<evidence type="ECO:0000256" key="1">
    <source>
        <dbReference type="SAM" id="Phobius"/>
    </source>
</evidence>
<dbReference type="EMBL" id="CP016804">
    <property type="protein sequence ID" value="APE96281.1"/>
    <property type="molecule type" value="Genomic_DNA"/>
</dbReference>
<name>A0A1J1AFB3_9EURY</name>
<keyword evidence="4" id="KW-1185">Reference proteome</keyword>
<keyword evidence="1" id="KW-1133">Transmembrane helix</keyword>
<dbReference type="InterPro" id="IPR051082">
    <property type="entry name" value="Pentapeptide-BTB/POZ_domain"/>
</dbReference>
<dbReference type="Pfam" id="PF13576">
    <property type="entry name" value="Pentapeptide_3"/>
    <property type="match status" value="2"/>
</dbReference>
<dbReference type="Pfam" id="PF00805">
    <property type="entry name" value="Pentapeptide"/>
    <property type="match status" value="1"/>
</dbReference>
<dbReference type="PANTHER" id="PTHR14136">
    <property type="entry name" value="BTB_POZ DOMAIN-CONTAINING PROTEIN KCTD9"/>
    <property type="match status" value="1"/>
</dbReference>
<dbReference type="Proteomes" id="UP000186165">
    <property type="component" value="Chromosome"/>
</dbReference>
<keyword evidence="1" id="KW-0812">Transmembrane</keyword>
<feature type="domain" description="Potassium channel" evidence="2">
    <location>
        <begin position="423"/>
        <end position="476"/>
    </location>
</feature>
<proteinExistence type="predicted"/>
<protein>
    <recommendedName>
        <fullName evidence="2">Potassium channel domain-containing protein</fullName>
    </recommendedName>
</protein>
<dbReference type="AlphaFoldDB" id="A0A1J1AFB3"/>
<feature type="transmembrane region" description="Helical" evidence="1">
    <location>
        <begin position="449"/>
        <end position="473"/>
    </location>
</feature>
<dbReference type="Gene3D" id="2.160.20.80">
    <property type="entry name" value="E3 ubiquitin-protein ligase SopA"/>
    <property type="match status" value="2"/>
</dbReference>
<dbReference type="Gene3D" id="1.10.287.70">
    <property type="match status" value="1"/>
</dbReference>
<dbReference type="SUPFAM" id="SSF141571">
    <property type="entry name" value="Pentapeptide repeat-like"/>
    <property type="match status" value="1"/>
</dbReference>
<keyword evidence="1" id="KW-0472">Membrane</keyword>
<dbReference type="InterPro" id="IPR001646">
    <property type="entry name" value="5peptide_repeat"/>
</dbReference>
<feature type="transmembrane region" description="Helical" evidence="1">
    <location>
        <begin position="426"/>
        <end position="443"/>
    </location>
</feature>
<feature type="transmembrane region" description="Helical" evidence="1">
    <location>
        <begin position="385"/>
        <end position="405"/>
    </location>
</feature>
<sequence length="479" mass="52325">MASFKGAEFRGVANFSGAEFERIAEFEAVEFREEADLRTTEFKGQAAFGGAEFGGRAIFKAVTFEGLADFRKTTFEGLANFNAVQAGDWAFMGAEFERQAKFGNAEFGGRTNFMLAEFGKRANFMLAEFGELADFESAEFGGAADFNEAEFGGGADFEGVEFEEEVGFKGAEFWGEADFRGSSFEGNAPVFRGVAFEEGSIFADLTLDGTQFNGGDLTDATFTGTSLRNTNFESALLSRATFFDADLRGAKLSGAVLGDVRIDDRTRFLGSPSEDVDTSPHTFAAIRSRPACVYDPSYEGDGEQEDADKAKSVYRALEELGGKHARPRLQSRSFVRRQDLQKKNYWDDATANEASLEERLIAGARWSRAKVARATLLYGESPWRVIGYSLSFILGFAMLFPLGGWMKPEGGDPITYAQIMSNPAEILNSVYYSTLTFTALGFGDFKPVGFGRALTTIETGLGAVLLALFVFILGRRAAR</sequence>
<evidence type="ECO:0000313" key="4">
    <source>
        <dbReference type="Proteomes" id="UP000186165"/>
    </source>
</evidence>
<dbReference type="Pfam" id="PF07885">
    <property type="entry name" value="Ion_trans_2"/>
    <property type="match status" value="1"/>
</dbReference>
<organism evidence="3 4">
    <name type="scientific">Halodesulfurarchaeum formicicum</name>
    <dbReference type="NCBI Taxonomy" id="1873524"/>
    <lineage>
        <taxon>Archaea</taxon>
        <taxon>Methanobacteriati</taxon>
        <taxon>Methanobacteriota</taxon>
        <taxon>Stenosarchaea group</taxon>
        <taxon>Halobacteria</taxon>
        <taxon>Halobacteriales</taxon>
        <taxon>Halobacteriaceae</taxon>
        <taxon>Halodesulfurarchaeum</taxon>
    </lineage>
</organism>